<dbReference type="SUPFAM" id="SSF54427">
    <property type="entry name" value="NTF2-like"/>
    <property type="match status" value="1"/>
</dbReference>
<dbReference type="PANTHER" id="PTHR38436">
    <property type="entry name" value="POLYKETIDE CYCLASE SNOAL-LIKE DOMAIN"/>
    <property type="match status" value="1"/>
</dbReference>
<accession>B0LJ54</accession>
<gene>
    <name evidence="1" type="primary">lcz37</name>
</gene>
<organism evidence="1">
    <name type="scientific">Streptomyces sanglieri</name>
    <dbReference type="NCBI Taxonomy" id="193460"/>
    <lineage>
        <taxon>Bacteria</taxon>
        <taxon>Bacillati</taxon>
        <taxon>Actinomycetota</taxon>
        <taxon>Actinomycetes</taxon>
        <taxon>Kitasatosporales</taxon>
        <taxon>Streptomycetaceae</taxon>
        <taxon>Streptomyces</taxon>
    </lineage>
</organism>
<protein>
    <submittedName>
        <fullName evidence="1">Lcz37</fullName>
    </submittedName>
</protein>
<dbReference type="Gene3D" id="3.10.450.50">
    <property type="match status" value="1"/>
</dbReference>
<evidence type="ECO:0000313" key="1">
    <source>
        <dbReference type="EMBL" id="ABX71154.1"/>
    </source>
</evidence>
<dbReference type="PANTHER" id="PTHR38436:SF1">
    <property type="entry name" value="ESTER CYCLASE"/>
    <property type="match status" value="1"/>
</dbReference>
<sequence>MSSSSENRNAILRLYDEALNQGNYEQVIDELVADGAVMHHAPYHDQTGPEVLKSTWRALHDAFSDLHFEVEELLVENDFIAVRGTTSGTHTGTFAGTGPTGQRVSERAHVFYRLRDAKVTEIWPMVDRAGLLQQLHA</sequence>
<dbReference type="GO" id="GO:0030638">
    <property type="term" value="P:polyketide metabolic process"/>
    <property type="evidence" value="ECO:0007669"/>
    <property type="project" value="InterPro"/>
</dbReference>
<proteinExistence type="predicted"/>
<name>B0LJ54_9ACTN</name>
<dbReference type="Pfam" id="PF07366">
    <property type="entry name" value="SnoaL"/>
    <property type="match status" value="1"/>
</dbReference>
<dbReference type="InterPro" id="IPR032710">
    <property type="entry name" value="NTF2-like_dom_sf"/>
</dbReference>
<dbReference type="AlphaFoldDB" id="B0LJ54"/>
<dbReference type="EMBL" id="EU147299">
    <property type="protein sequence ID" value="ABX71154.1"/>
    <property type="molecule type" value="Genomic_DNA"/>
</dbReference>
<reference evidence="1" key="2">
    <citation type="journal article" date="2008" name="Antimicrob. Agents Chemother.">
        <title>Biosynthetic investigations of lactonamycin and lactonamycin z: cloning of the biosynthetic gene clusters and discovery of an unusual starter unit.</title>
        <authorList>
            <person name="Zhang X."/>
            <person name="Alemany L.B."/>
            <person name="Fiedler H.P."/>
            <person name="Goodfellow M."/>
            <person name="Parry R.J."/>
        </authorList>
    </citation>
    <scope>NUCLEOTIDE SEQUENCE</scope>
    <source>
        <strain evidence="1">AK 623</strain>
    </source>
</reference>
<dbReference type="InterPro" id="IPR009959">
    <property type="entry name" value="Cyclase_SnoaL-like"/>
</dbReference>
<reference evidence="1" key="1">
    <citation type="submission" date="2007-09" db="EMBL/GenBank/DDBJ databases">
        <authorList>
            <person name="Zhang X.J."/>
            <person name="Alemany L.B."/>
            <person name="Fiedler H.-P."/>
            <person name="Goodfellow M."/>
            <person name="Parry R.J."/>
        </authorList>
    </citation>
    <scope>NUCLEOTIDE SEQUENCE</scope>
    <source>
        <strain evidence="1">AK 623</strain>
    </source>
</reference>